<accession>A0A061ADT5</accession>
<protein>
    <submittedName>
        <fullName evidence="3">RHTO0S01e05072g1_1</fullName>
    </submittedName>
</protein>
<name>A0A061ADT5_RHOTO</name>
<dbReference type="Gene3D" id="3.40.30.10">
    <property type="entry name" value="Glutaredoxin"/>
    <property type="match status" value="1"/>
</dbReference>
<dbReference type="EMBL" id="LK052936">
    <property type="protein sequence ID" value="CDR35695.1"/>
    <property type="molecule type" value="Genomic_DNA"/>
</dbReference>
<organism evidence="3">
    <name type="scientific">Rhodotorula toruloides</name>
    <name type="common">Yeast</name>
    <name type="synonym">Rhodosporidium toruloides</name>
    <dbReference type="NCBI Taxonomy" id="5286"/>
    <lineage>
        <taxon>Eukaryota</taxon>
        <taxon>Fungi</taxon>
        <taxon>Dikarya</taxon>
        <taxon>Basidiomycota</taxon>
        <taxon>Pucciniomycotina</taxon>
        <taxon>Microbotryomycetes</taxon>
        <taxon>Sporidiobolales</taxon>
        <taxon>Sporidiobolaceae</taxon>
        <taxon>Rhodotorula</taxon>
    </lineage>
</organism>
<gene>
    <name evidence="3" type="ORF">RHTO0S_01e05072g</name>
</gene>
<sequence length="341" mass="38236">MTLPDTRDVVKRLSHPHYVANSLLCAVLPALLLLSLDLRSSPAVTTALVAAPVLLTLSVGLRKDSDNIESLHESVTFQLRLFNLFGLFFLRNEIGITKGWVLAYFGVWMVCSFLFPQPSYLGPHKLKVLTSETFDTHILLLSPADSVHLVEEPKIVELPDETPDEPAVPASSPPDPTQYHLVLFYADYDKKSRDLELTLARLSNELTTPVLDFCLLDSAKAPTTFYDLGISTSPMAFDIPQLRLYKGGKVVQQYPLSEGEARRKMRRERSAKLEEDLGVKDGAIESEDGSDDGADSDAESEDEREVQRIRDMSRFKWDRSAAAIVRTFRLRERARLPSRSS</sequence>
<dbReference type="AlphaFoldDB" id="A0A061ADT5"/>
<feature type="transmembrane region" description="Helical" evidence="2">
    <location>
        <begin position="102"/>
        <end position="121"/>
    </location>
</feature>
<evidence type="ECO:0000256" key="2">
    <source>
        <dbReference type="SAM" id="Phobius"/>
    </source>
</evidence>
<dbReference type="InterPro" id="IPR036249">
    <property type="entry name" value="Thioredoxin-like_sf"/>
</dbReference>
<keyword evidence="2" id="KW-0472">Membrane</keyword>
<evidence type="ECO:0000256" key="1">
    <source>
        <dbReference type="SAM" id="MobiDB-lite"/>
    </source>
</evidence>
<feature type="transmembrane region" description="Helical" evidence="2">
    <location>
        <begin position="43"/>
        <end position="62"/>
    </location>
</feature>
<keyword evidence="2" id="KW-1133">Transmembrane helix</keyword>
<feature type="compositionally biased region" description="Basic and acidic residues" evidence="1">
    <location>
        <begin position="268"/>
        <end position="283"/>
    </location>
</feature>
<dbReference type="SUPFAM" id="SSF52833">
    <property type="entry name" value="Thioredoxin-like"/>
    <property type="match status" value="1"/>
</dbReference>
<dbReference type="OrthoDB" id="20229at2759"/>
<keyword evidence="2" id="KW-0812">Transmembrane</keyword>
<feature type="region of interest" description="Disordered" evidence="1">
    <location>
        <begin position="259"/>
        <end position="307"/>
    </location>
</feature>
<reference evidence="3" key="1">
    <citation type="journal article" date="2014" name="Genome Announc.">
        <title>Draft genome sequence of Rhodosporidium toruloides CECT1137, an oleaginous yeast of biotechnological interest.</title>
        <authorList>
            <person name="Morin N."/>
            <person name="Calcas X."/>
            <person name="Devillers H."/>
            <person name="Durrens P."/>
            <person name="Sherman D.J."/>
            <person name="Nicaud J.-M."/>
            <person name="Neuveglise C."/>
        </authorList>
    </citation>
    <scope>NUCLEOTIDE SEQUENCE</scope>
    <source>
        <strain evidence="3">CECT1137</strain>
    </source>
</reference>
<proteinExistence type="predicted"/>
<evidence type="ECO:0000313" key="3">
    <source>
        <dbReference type="EMBL" id="CDR35695.1"/>
    </source>
</evidence>
<feature type="transmembrane region" description="Helical" evidence="2">
    <location>
        <begin position="18"/>
        <end position="36"/>
    </location>
</feature>
<feature type="compositionally biased region" description="Acidic residues" evidence="1">
    <location>
        <begin position="284"/>
        <end position="304"/>
    </location>
</feature>